<feature type="compositionally biased region" description="Basic and acidic residues" evidence="1">
    <location>
        <begin position="543"/>
        <end position="571"/>
    </location>
</feature>
<dbReference type="GO" id="GO:0006508">
    <property type="term" value="P:proteolysis"/>
    <property type="evidence" value="ECO:0007669"/>
    <property type="project" value="UniProtKB-KW"/>
</dbReference>
<keyword evidence="4" id="KW-0378">Hydrolase</keyword>
<reference evidence="4" key="1">
    <citation type="submission" date="2021-03" db="EMBL/GenBank/DDBJ databases">
        <title>Genomic Encyclopedia of Type Strains, Phase IV (KMG-IV): sequencing the most valuable type-strain genomes for metagenomic binning, comparative biology and taxonomic classification.</title>
        <authorList>
            <person name="Goeker M."/>
        </authorList>
    </citation>
    <scope>NUCLEOTIDE SEQUENCE</scope>
    <source>
        <strain evidence="4">DSM 23564</strain>
    </source>
</reference>
<dbReference type="RefSeq" id="WP_209485508.1">
    <property type="nucleotide sequence ID" value="NZ_JAGGKQ010000013.1"/>
</dbReference>
<dbReference type="InterPro" id="IPR025403">
    <property type="entry name" value="TgpA-like_C"/>
</dbReference>
<evidence type="ECO:0000256" key="2">
    <source>
        <dbReference type="SAM" id="Phobius"/>
    </source>
</evidence>
<feature type="transmembrane region" description="Helical" evidence="2">
    <location>
        <begin position="99"/>
        <end position="118"/>
    </location>
</feature>
<dbReference type="GO" id="GO:0008233">
    <property type="term" value="F:peptidase activity"/>
    <property type="evidence" value="ECO:0007669"/>
    <property type="project" value="UniProtKB-KW"/>
</dbReference>
<name>A0A8T4GFK7_9EURY</name>
<dbReference type="InterPro" id="IPR052901">
    <property type="entry name" value="Bact_TGase-like"/>
</dbReference>
<dbReference type="EMBL" id="JAGGKQ010000013">
    <property type="protein sequence ID" value="MBP1922913.1"/>
    <property type="molecule type" value="Genomic_DNA"/>
</dbReference>
<keyword evidence="4" id="KW-0645">Protease</keyword>
<organism evidence="4 5">
    <name type="scientific">Halorubrum alkaliphilum</name>
    <dbReference type="NCBI Taxonomy" id="261290"/>
    <lineage>
        <taxon>Archaea</taxon>
        <taxon>Methanobacteriati</taxon>
        <taxon>Methanobacteriota</taxon>
        <taxon>Stenosarchaea group</taxon>
        <taxon>Halobacteria</taxon>
        <taxon>Halobacteriales</taxon>
        <taxon>Haloferacaceae</taxon>
        <taxon>Halorubrum</taxon>
    </lineage>
</organism>
<protein>
    <submittedName>
        <fullName evidence="4">Transglutaminase-like putative cysteine protease</fullName>
    </submittedName>
</protein>
<feature type="compositionally biased region" description="Acidic residues" evidence="1">
    <location>
        <begin position="591"/>
        <end position="625"/>
    </location>
</feature>
<dbReference type="Proteomes" id="UP000823588">
    <property type="component" value="Unassembled WGS sequence"/>
</dbReference>
<evidence type="ECO:0000259" key="3">
    <source>
        <dbReference type="SMART" id="SM00460"/>
    </source>
</evidence>
<evidence type="ECO:0000313" key="4">
    <source>
        <dbReference type="EMBL" id="MBP1922913.1"/>
    </source>
</evidence>
<keyword evidence="2" id="KW-0812">Transmembrane</keyword>
<accession>A0A8T4GFK7</accession>
<proteinExistence type="predicted"/>
<comment type="caution">
    <text evidence="4">The sequence shown here is derived from an EMBL/GenBank/DDBJ whole genome shotgun (WGS) entry which is preliminary data.</text>
</comment>
<feature type="region of interest" description="Disordered" evidence="1">
    <location>
        <begin position="1"/>
        <end position="30"/>
    </location>
</feature>
<keyword evidence="2" id="KW-1133">Transmembrane helix</keyword>
<sequence>MTERSLVDQIRNRSPSGRAGSGGNRSSDDSLRGVGPFGAVPAGIAEPATLGVLAVTLAYLSVFVSITNVVGGTPRLIAAVLVAAVGGVVLARTIGERTAIRLTVVLFAVALVGYYLAIPESQRALLSIRTVGSDVLSLLTGLSVLRLALADVWALAVAPVPTFLVAYLVGRGRHVGAATAAGATLGFFVLTGDTGGTTTLVGVLGVAAAAGLSTLSVPGGLRSNGDALAAVLALMLLASATVTVIPAGAAQPWGVGGGTPGIESTLDDGDELEIVGATRLSPEVRFTVESPVERNWHTASYDTYTGDGWVRSGDTSSFEGPLSGPPGETATVEGTFTAETEIEAFPSPWQAVDVSGAATGSAQVDEHGTIRATAPVLPDERVVFESRVVDADPAELRNASTEYDSAIEDRYTQLPDNTPDRVGERTEAIIEAADADTPYDQALEIERYLIEEYDYSLTVERPDGDIADGFLFEMDAGYCTYFATTMVAMLRSQGVPAQFATGYSSGERVGDDEYVVRGQDAHAWVKVYVPEHGWIEFDPTPSAERDQVRDARLAEARSGGDEGVDTERSDPETTDMDPLDPRLSNGGDGSVPDDETTESDGDTPENDEEPAGNDDESVGDDDGLDPAERAVEEQQLVRGETIDGDGGGDGLPLPSRESVGFWLFVVAVAGVGARHAGLTERAYHGMRLRLPGRSGTPRADAERAFADLERLLSREYRDRRPGETPRAYLDALRERGVDDRVHAVGETYERAVYAGDVTREEADEAERTVRRLAVASTPVIGDLFDRE</sequence>
<dbReference type="SUPFAM" id="SSF54001">
    <property type="entry name" value="Cysteine proteinases"/>
    <property type="match status" value="1"/>
</dbReference>
<keyword evidence="2" id="KW-0472">Membrane</keyword>
<keyword evidence="5" id="KW-1185">Reference proteome</keyword>
<evidence type="ECO:0000256" key="1">
    <source>
        <dbReference type="SAM" id="MobiDB-lite"/>
    </source>
</evidence>
<dbReference type="Pfam" id="PF01841">
    <property type="entry name" value="Transglut_core"/>
    <property type="match status" value="1"/>
</dbReference>
<feature type="transmembrane region" description="Helical" evidence="2">
    <location>
        <begin position="76"/>
        <end position="94"/>
    </location>
</feature>
<feature type="transmembrane region" description="Helical" evidence="2">
    <location>
        <begin position="50"/>
        <end position="70"/>
    </location>
</feature>
<feature type="transmembrane region" description="Helical" evidence="2">
    <location>
        <begin position="198"/>
        <end position="215"/>
    </location>
</feature>
<dbReference type="InterPro" id="IPR038765">
    <property type="entry name" value="Papain-like_cys_pep_sf"/>
</dbReference>
<evidence type="ECO:0000313" key="5">
    <source>
        <dbReference type="Proteomes" id="UP000823588"/>
    </source>
</evidence>
<dbReference type="PANTHER" id="PTHR42736">
    <property type="entry name" value="PROTEIN-GLUTAMINE GAMMA-GLUTAMYLTRANSFERASE"/>
    <property type="match status" value="1"/>
</dbReference>
<dbReference type="SMART" id="SM00460">
    <property type="entry name" value="TGc"/>
    <property type="match status" value="1"/>
</dbReference>
<feature type="region of interest" description="Disordered" evidence="1">
    <location>
        <begin position="535"/>
        <end position="625"/>
    </location>
</feature>
<dbReference type="InterPro" id="IPR002931">
    <property type="entry name" value="Transglutaminase-like"/>
</dbReference>
<dbReference type="Gene3D" id="3.10.620.30">
    <property type="match status" value="1"/>
</dbReference>
<feature type="domain" description="Transglutaminase-like" evidence="3">
    <location>
        <begin position="471"/>
        <end position="541"/>
    </location>
</feature>
<dbReference type="OrthoDB" id="18481at2157"/>
<dbReference type="PANTHER" id="PTHR42736:SF1">
    <property type="entry name" value="PROTEIN-GLUTAMINE GAMMA-GLUTAMYLTRANSFERASE"/>
    <property type="match status" value="1"/>
</dbReference>
<dbReference type="Pfam" id="PF13559">
    <property type="entry name" value="DUF4129"/>
    <property type="match status" value="1"/>
</dbReference>
<feature type="transmembrane region" description="Helical" evidence="2">
    <location>
        <begin position="227"/>
        <end position="249"/>
    </location>
</feature>
<gene>
    <name evidence="4" type="ORF">J2751_001929</name>
</gene>
<feature type="transmembrane region" description="Helical" evidence="2">
    <location>
        <begin position="138"/>
        <end position="168"/>
    </location>
</feature>
<dbReference type="AlphaFoldDB" id="A0A8T4GFK7"/>
<feature type="transmembrane region" description="Helical" evidence="2">
    <location>
        <begin position="175"/>
        <end position="192"/>
    </location>
</feature>